<dbReference type="InterPro" id="IPR003594">
    <property type="entry name" value="HATPase_dom"/>
</dbReference>
<proteinExistence type="predicted"/>
<keyword evidence="3" id="KW-0472">Membrane</keyword>
<feature type="transmembrane region" description="Helical" evidence="3">
    <location>
        <begin position="236"/>
        <end position="257"/>
    </location>
</feature>
<evidence type="ECO:0000256" key="2">
    <source>
        <dbReference type="SAM" id="MobiDB-lite"/>
    </source>
</evidence>
<feature type="region of interest" description="Disordered" evidence="2">
    <location>
        <begin position="109"/>
        <end position="129"/>
    </location>
</feature>
<feature type="region of interest" description="Disordered" evidence="2">
    <location>
        <begin position="146"/>
        <end position="169"/>
    </location>
</feature>
<evidence type="ECO:0000313" key="6">
    <source>
        <dbReference type="Proteomes" id="UP000323505"/>
    </source>
</evidence>
<evidence type="ECO:0000313" key="5">
    <source>
        <dbReference type="EMBL" id="TYK49646.1"/>
    </source>
</evidence>
<feature type="transmembrane region" description="Helical" evidence="3">
    <location>
        <begin position="196"/>
        <end position="216"/>
    </location>
</feature>
<evidence type="ECO:0000256" key="3">
    <source>
        <dbReference type="SAM" id="Phobius"/>
    </source>
</evidence>
<dbReference type="GO" id="GO:0005524">
    <property type="term" value="F:ATP binding"/>
    <property type="evidence" value="ECO:0007669"/>
    <property type="project" value="UniProtKB-KW"/>
</dbReference>
<feature type="transmembrane region" description="Helical" evidence="3">
    <location>
        <begin position="264"/>
        <end position="280"/>
    </location>
</feature>
<dbReference type="InterPro" id="IPR050267">
    <property type="entry name" value="Anti-sigma-factor_SerPK"/>
</dbReference>
<feature type="compositionally biased region" description="Polar residues" evidence="2">
    <location>
        <begin position="148"/>
        <end position="166"/>
    </location>
</feature>
<organism evidence="5 6">
    <name type="scientific">Actinomadura decatromicini</name>
    <dbReference type="NCBI Taxonomy" id="2604572"/>
    <lineage>
        <taxon>Bacteria</taxon>
        <taxon>Bacillati</taxon>
        <taxon>Actinomycetota</taxon>
        <taxon>Actinomycetes</taxon>
        <taxon>Streptosporangiales</taxon>
        <taxon>Thermomonosporaceae</taxon>
        <taxon>Actinomadura</taxon>
    </lineage>
</organism>
<protein>
    <submittedName>
        <fullName evidence="5">ATP-binding protein</fullName>
    </submittedName>
</protein>
<feature type="domain" description="Histidine kinase/HSP90-like ATPase" evidence="4">
    <location>
        <begin position="36"/>
        <end position="143"/>
    </location>
</feature>
<name>A0A5D3FNZ9_9ACTN</name>
<keyword evidence="1" id="KW-0723">Serine/threonine-protein kinase</keyword>
<feature type="transmembrane region" description="Helical" evidence="3">
    <location>
        <begin position="331"/>
        <end position="350"/>
    </location>
</feature>
<gene>
    <name evidence="5" type="ORF">FXF68_18170</name>
</gene>
<dbReference type="InterPro" id="IPR036890">
    <property type="entry name" value="HATPase_C_sf"/>
</dbReference>
<dbReference type="CDD" id="cd16936">
    <property type="entry name" value="HATPase_RsbW-like"/>
    <property type="match status" value="1"/>
</dbReference>
<dbReference type="Proteomes" id="UP000323505">
    <property type="component" value="Unassembled WGS sequence"/>
</dbReference>
<dbReference type="PANTHER" id="PTHR35526:SF3">
    <property type="entry name" value="ANTI-SIGMA-F FACTOR RSBW"/>
    <property type="match status" value="1"/>
</dbReference>
<dbReference type="EMBL" id="VSRQ01000003">
    <property type="protein sequence ID" value="TYK49646.1"/>
    <property type="molecule type" value="Genomic_DNA"/>
</dbReference>
<keyword evidence="6" id="KW-1185">Reference proteome</keyword>
<dbReference type="PANTHER" id="PTHR35526">
    <property type="entry name" value="ANTI-SIGMA-F FACTOR RSBW-RELATED"/>
    <property type="match status" value="1"/>
</dbReference>
<dbReference type="SUPFAM" id="SSF55874">
    <property type="entry name" value="ATPase domain of HSP90 chaperone/DNA topoisomerase II/histidine kinase"/>
    <property type="match status" value="1"/>
</dbReference>
<dbReference type="Pfam" id="PF13581">
    <property type="entry name" value="HATPase_c_2"/>
    <property type="match status" value="1"/>
</dbReference>
<accession>A0A5D3FNZ9</accession>
<reference evidence="5 6" key="1">
    <citation type="submission" date="2019-08" db="EMBL/GenBank/DDBJ databases">
        <title>Actinomadura sp. nov. CYP1-5 isolated from mountain soil.</title>
        <authorList>
            <person name="Songsumanus A."/>
            <person name="Kuncharoen N."/>
            <person name="Kudo T."/>
            <person name="Yuki M."/>
            <person name="Igarashi Y."/>
            <person name="Tanasupawat S."/>
        </authorList>
    </citation>
    <scope>NUCLEOTIDE SEQUENCE [LARGE SCALE GENOMIC DNA]</scope>
    <source>
        <strain evidence="5 6">CYP1-5</strain>
    </source>
</reference>
<keyword evidence="5" id="KW-0067">ATP-binding</keyword>
<keyword evidence="3" id="KW-1133">Transmembrane helix</keyword>
<dbReference type="GO" id="GO:0004674">
    <property type="term" value="F:protein serine/threonine kinase activity"/>
    <property type="evidence" value="ECO:0007669"/>
    <property type="project" value="UniProtKB-KW"/>
</dbReference>
<keyword evidence="1" id="KW-0808">Transferase</keyword>
<keyword evidence="5" id="KW-0547">Nucleotide-binding</keyword>
<feature type="transmembrane region" description="Helical" evidence="3">
    <location>
        <begin position="356"/>
        <end position="376"/>
    </location>
</feature>
<evidence type="ECO:0000256" key="1">
    <source>
        <dbReference type="ARBA" id="ARBA00022527"/>
    </source>
</evidence>
<keyword evidence="1" id="KW-0418">Kinase</keyword>
<feature type="transmembrane region" description="Helical" evidence="3">
    <location>
        <begin position="300"/>
        <end position="319"/>
    </location>
</feature>
<comment type="caution">
    <text evidence="5">The sequence shown here is derived from an EMBL/GenBank/DDBJ whole genome shotgun (WGS) entry which is preliminary data.</text>
</comment>
<feature type="region of interest" description="Disordered" evidence="2">
    <location>
        <begin position="383"/>
        <end position="405"/>
    </location>
</feature>
<sequence>MIVWRNEVGRGFDITGCLVRVERTVAAPRAFRRGLQAVPEAVREGRLIVEAQALQWGLARETVGAAVQVASELLTNAVHATPYRGITLRMGLADDGLCVEVWDSSPVWPRPSTPDMSVPRGPVADDAPDPGGWGLGIVDALSEKRGCGTSSKESASGPSSRRSFGNQPLGVPWGRPRKVCDVEDWFTREITDAGRLRLFCFLVAFIAGFLFIRVSVRMIRAQVRWWPGNVTPGGQHIHHVVFGLVFMCVGGVGGLAVEDGSSGWAAATAAVFGVGAALVLDEFALVLHLEDVYWSQQGRLSVEVVFITIALCGLMLLGLRPLGVDDAAGDGFWALVLVLLFDMCVAVVALAKGKVWTGLIGVFIGIVAIVGAVRLARPGSPWARRRYSPGSRKARRAEVRERRYRQPLQRLGDRLSDLVAGRPSAK</sequence>
<dbReference type="Gene3D" id="3.30.565.10">
    <property type="entry name" value="Histidine kinase-like ATPase, C-terminal domain"/>
    <property type="match status" value="1"/>
</dbReference>
<dbReference type="AlphaFoldDB" id="A0A5D3FNZ9"/>
<keyword evidence="3" id="KW-0812">Transmembrane</keyword>
<feature type="compositionally biased region" description="Basic residues" evidence="2">
    <location>
        <begin position="383"/>
        <end position="395"/>
    </location>
</feature>
<evidence type="ECO:0000259" key="4">
    <source>
        <dbReference type="Pfam" id="PF13581"/>
    </source>
</evidence>